<evidence type="ECO:0000313" key="1">
    <source>
        <dbReference type="EMBL" id="EEF22921.1"/>
    </source>
</evidence>
<evidence type="ECO:0000313" key="2">
    <source>
        <dbReference type="Proteomes" id="UP000008311"/>
    </source>
</evidence>
<dbReference type="InterPro" id="IPR000801">
    <property type="entry name" value="Esterase-like"/>
</dbReference>
<proteinExistence type="predicted"/>
<gene>
    <name evidence="1" type="ORF">RCOM_2071090</name>
</gene>
<dbReference type="Gene3D" id="3.40.50.1820">
    <property type="entry name" value="alpha/beta hydrolase"/>
    <property type="match status" value="1"/>
</dbReference>
<keyword evidence="2" id="KW-1185">Reference proteome</keyword>
<dbReference type="InParanoid" id="B9TMJ3"/>
<dbReference type="PANTHER" id="PTHR48098:SF6">
    <property type="entry name" value="FERRI-BACILLIBACTIN ESTERASE BESA"/>
    <property type="match status" value="1"/>
</dbReference>
<organism evidence="1 2">
    <name type="scientific">Ricinus communis</name>
    <name type="common">Castor bean</name>
    <dbReference type="NCBI Taxonomy" id="3988"/>
    <lineage>
        <taxon>Eukaryota</taxon>
        <taxon>Viridiplantae</taxon>
        <taxon>Streptophyta</taxon>
        <taxon>Embryophyta</taxon>
        <taxon>Tracheophyta</taxon>
        <taxon>Spermatophyta</taxon>
        <taxon>Magnoliopsida</taxon>
        <taxon>eudicotyledons</taxon>
        <taxon>Gunneridae</taxon>
        <taxon>Pentapetalae</taxon>
        <taxon>rosids</taxon>
        <taxon>fabids</taxon>
        <taxon>Malpighiales</taxon>
        <taxon>Euphorbiaceae</taxon>
        <taxon>Acalyphoideae</taxon>
        <taxon>Acalypheae</taxon>
        <taxon>Ricinus</taxon>
    </lineage>
</organism>
<dbReference type="Proteomes" id="UP000008311">
    <property type="component" value="Unassembled WGS sequence"/>
</dbReference>
<dbReference type="InterPro" id="IPR050583">
    <property type="entry name" value="Mycobacterial_A85_antigen"/>
</dbReference>
<dbReference type="InterPro" id="IPR029058">
    <property type="entry name" value="AB_hydrolase_fold"/>
</dbReference>
<reference evidence="2" key="1">
    <citation type="journal article" date="2010" name="Nat. Biotechnol.">
        <title>Draft genome sequence of the oilseed species Ricinus communis.</title>
        <authorList>
            <person name="Chan A.P."/>
            <person name="Crabtree J."/>
            <person name="Zhao Q."/>
            <person name="Lorenzi H."/>
            <person name="Orvis J."/>
            <person name="Puiu D."/>
            <person name="Melake-Berhan A."/>
            <person name="Jones K.M."/>
            <person name="Redman J."/>
            <person name="Chen G."/>
            <person name="Cahoon E.B."/>
            <person name="Gedil M."/>
            <person name="Stanke M."/>
            <person name="Haas B.J."/>
            <person name="Wortman J.R."/>
            <person name="Fraser-Liggett C.M."/>
            <person name="Ravel J."/>
            <person name="Rabinowicz P.D."/>
        </authorList>
    </citation>
    <scope>NUCLEOTIDE SEQUENCE [LARGE SCALE GENOMIC DNA]</scope>
    <source>
        <strain evidence="2">cv. Hale</strain>
    </source>
</reference>
<sequence>MKSAHTGQTHELIIVYPDSYWKNPDKKYPVLYFTDGYWDTPLLAGAYGNLVYDKMAPEFIMVGLSYPDGTDYGSARVRDYTYTSMLMVPGSGKGDQFLDFLEKEVAPLIESKYHGDKDNRTLAGASLGGLFTLGAAMKTPDFFTGYIALSPAVFWDGGAVFKLEEALAKQHPQLKARMFIAVGSLEPAQFRGSIEQFEKQLASHQYKDLQLQSYTIEGMGHGTSKAEGYMRGLKWVWQNR</sequence>
<dbReference type="ESTHER" id="ricco-b9tmj3">
    <property type="family name" value="A85-IroE-IroD-Fes-Yiel"/>
</dbReference>
<protein>
    <submittedName>
        <fullName evidence="1">Enterochelin esterase, putative</fullName>
    </submittedName>
</protein>
<dbReference type="PANTHER" id="PTHR48098">
    <property type="entry name" value="ENTEROCHELIN ESTERASE-RELATED"/>
    <property type="match status" value="1"/>
</dbReference>
<name>B9TMJ3_RICCO</name>
<dbReference type="AlphaFoldDB" id="B9TMJ3"/>
<dbReference type="SUPFAM" id="SSF53474">
    <property type="entry name" value="alpha/beta-Hydrolases"/>
    <property type="match status" value="1"/>
</dbReference>
<accession>B9TMJ3</accession>
<dbReference type="Pfam" id="PF00756">
    <property type="entry name" value="Esterase"/>
    <property type="match status" value="1"/>
</dbReference>
<dbReference type="EMBL" id="EQ989309">
    <property type="protein sequence ID" value="EEF22921.1"/>
    <property type="molecule type" value="Genomic_DNA"/>
</dbReference>